<dbReference type="Proteomes" id="UP000236726">
    <property type="component" value="Unassembled WGS sequence"/>
</dbReference>
<dbReference type="GO" id="GO:0006793">
    <property type="term" value="P:phosphorus metabolic process"/>
    <property type="evidence" value="ECO:0007669"/>
    <property type="project" value="UniProtKB-ARBA"/>
</dbReference>
<dbReference type="EMBL" id="FNUL01000002">
    <property type="protein sequence ID" value="SEF45041.1"/>
    <property type="molecule type" value="Genomic_DNA"/>
</dbReference>
<proteinExistence type="predicted"/>
<feature type="domain" description="PLD phosphodiesterase" evidence="1">
    <location>
        <begin position="83"/>
        <end position="110"/>
    </location>
</feature>
<dbReference type="InterPro" id="IPR001736">
    <property type="entry name" value="PLipase_D/transphosphatidylase"/>
</dbReference>
<name>A0A1H5S5J8_9FIRM</name>
<keyword evidence="3" id="KW-1185">Reference proteome</keyword>
<reference evidence="2 3" key="1">
    <citation type="submission" date="2016-10" db="EMBL/GenBank/DDBJ databases">
        <authorList>
            <person name="de Groot N.N."/>
        </authorList>
    </citation>
    <scope>NUCLEOTIDE SEQUENCE [LARGE SCALE GENOMIC DNA]</scope>
    <source>
        <strain evidence="2 3">D15d</strain>
    </source>
</reference>
<evidence type="ECO:0000313" key="2">
    <source>
        <dbReference type="EMBL" id="SEF45041.1"/>
    </source>
</evidence>
<dbReference type="SUPFAM" id="SSF56024">
    <property type="entry name" value="Phospholipase D/nuclease"/>
    <property type="match status" value="1"/>
</dbReference>
<dbReference type="PROSITE" id="PS50035">
    <property type="entry name" value="PLD"/>
    <property type="match status" value="1"/>
</dbReference>
<protein>
    <submittedName>
        <fullName evidence="2">PLD-like domain-containing protein</fullName>
    </submittedName>
</protein>
<organism evidence="2 3">
    <name type="scientific">Lachnospira multipara</name>
    <dbReference type="NCBI Taxonomy" id="28051"/>
    <lineage>
        <taxon>Bacteria</taxon>
        <taxon>Bacillati</taxon>
        <taxon>Bacillota</taxon>
        <taxon>Clostridia</taxon>
        <taxon>Lachnospirales</taxon>
        <taxon>Lachnospiraceae</taxon>
        <taxon>Lachnospira</taxon>
    </lineage>
</organism>
<sequence>MAILFSNEIINAVIEELKSAEKSVQIITAYCKKSTFEKLNSVIAESVHNRKLLVRFRLEDVIKGSTDFDILEYGIEQGWKVYLRFDLHAKTYIVDNKRGLVGSANATNSGLNIGKAGNMEMATFVDIESADVDKINSLFHDAVFVDYELLNEMKQELEAIDLSDKQSSYNWSIDITKRFNPCIKALFSYELPDDFTFVEGEYFSFLDYTYSGDKEAFKEVFRWSNAYLWLLKLIKENNGEMYFGAVTEKLHNALITDPKPYRRDVKQMLANLLKLIDLLEMDEIVVDRPNHSQRIRIKN</sequence>
<evidence type="ECO:0000313" key="3">
    <source>
        <dbReference type="Proteomes" id="UP000236726"/>
    </source>
</evidence>
<dbReference type="Pfam" id="PF13091">
    <property type="entry name" value="PLDc_2"/>
    <property type="match status" value="1"/>
</dbReference>
<evidence type="ECO:0000259" key="1">
    <source>
        <dbReference type="PROSITE" id="PS50035"/>
    </source>
</evidence>
<dbReference type="AlphaFoldDB" id="A0A1H5S5J8"/>
<dbReference type="GO" id="GO:0003824">
    <property type="term" value="F:catalytic activity"/>
    <property type="evidence" value="ECO:0007669"/>
    <property type="project" value="InterPro"/>
</dbReference>
<accession>A0A1H5S5J8</accession>
<gene>
    <name evidence="2" type="ORF">SAMN05216537_10243</name>
</gene>
<dbReference type="Gene3D" id="3.30.870.10">
    <property type="entry name" value="Endonuclease Chain A"/>
    <property type="match status" value="1"/>
</dbReference>
<dbReference type="RefSeq" id="WP_103952145.1">
    <property type="nucleotide sequence ID" value="NZ_FNUL01000002.1"/>
</dbReference>
<dbReference type="InterPro" id="IPR025202">
    <property type="entry name" value="PLD-like_dom"/>
</dbReference>
<dbReference type="STRING" id="1410661.GCA_000702205_00038"/>